<proteinExistence type="predicted"/>
<dbReference type="EMBL" id="QURH01000975">
    <property type="protein sequence ID" value="RFU37396.1"/>
    <property type="molecule type" value="Genomic_DNA"/>
</dbReference>
<name>A0A372JC48_9ACTN</name>
<keyword evidence="4 6" id="KW-0472">Membrane</keyword>
<feature type="transmembrane region" description="Helical" evidence="6">
    <location>
        <begin position="187"/>
        <end position="205"/>
    </location>
</feature>
<dbReference type="GO" id="GO:0016020">
    <property type="term" value="C:membrane"/>
    <property type="evidence" value="ECO:0007669"/>
    <property type="project" value="UniProtKB-SubCell"/>
</dbReference>
<feature type="transmembrane region" description="Helical" evidence="6">
    <location>
        <begin position="141"/>
        <end position="160"/>
    </location>
</feature>
<dbReference type="AlphaFoldDB" id="A0A372JC48"/>
<evidence type="ECO:0000313" key="9">
    <source>
        <dbReference type="Proteomes" id="UP000261811"/>
    </source>
</evidence>
<gene>
    <name evidence="8" type="ORF">DZF91_33130</name>
</gene>
<protein>
    <recommendedName>
        <fullName evidence="7">Methylamine utilisation protein MauE domain-containing protein</fullName>
    </recommendedName>
</protein>
<evidence type="ECO:0000256" key="2">
    <source>
        <dbReference type="ARBA" id="ARBA00022692"/>
    </source>
</evidence>
<dbReference type="InterPro" id="IPR009908">
    <property type="entry name" value="Methylamine_util_MauE"/>
</dbReference>
<keyword evidence="9" id="KW-1185">Reference proteome</keyword>
<evidence type="ECO:0000313" key="8">
    <source>
        <dbReference type="EMBL" id="RFU37396.1"/>
    </source>
</evidence>
<keyword evidence="2 6" id="KW-0812">Transmembrane</keyword>
<feature type="domain" description="Methylamine utilisation protein MauE" evidence="7">
    <location>
        <begin position="71"/>
        <end position="196"/>
    </location>
</feature>
<sequence length="249" mass="24731">MIRTGRPPAGAARPPAAAAGPAIAGRPLLGDHERVAREGTDLRGRADRVALSVPCPSRVRPVPSSGASVLYVSLGCRLALAAVMTLAAVGKLRSPRTFAASLEGFDFIPAGLRRPLALGVPAAELLITLLLAVPATVTAGFLAAAVFCAGLTAVPTLVVARGTTVKCACFGAGNEVPMSGWHIARNAVLLAAAVLGSAVALSVGTGVPGEVAGIVLAVVSAGLLTALTVLVDDIAALFRTPTTAGGVGR</sequence>
<organism evidence="8 9">
    <name type="scientific">Actinomadura logoneensis</name>
    <dbReference type="NCBI Taxonomy" id="2293572"/>
    <lineage>
        <taxon>Bacteria</taxon>
        <taxon>Bacillati</taxon>
        <taxon>Actinomycetota</taxon>
        <taxon>Actinomycetes</taxon>
        <taxon>Streptosporangiales</taxon>
        <taxon>Thermomonosporaceae</taxon>
        <taxon>Actinomadura</taxon>
    </lineage>
</organism>
<accession>A0A372JC48</accession>
<feature type="transmembrane region" description="Helical" evidence="6">
    <location>
        <begin position="211"/>
        <end position="231"/>
    </location>
</feature>
<evidence type="ECO:0000256" key="1">
    <source>
        <dbReference type="ARBA" id="ARBA00004141"/>
    </source>
</evidence>
<evidence type="ECO:0000256" key="3">
    <source>
        <dbReference type="ARBA" id="ARBA00022989"/>
    </source>
</evidence>
<dbReference type="UniPathway" id="UPA00895"/>
<comment type="subcellular location">
    <subcellularLocation>
        <location evidence="1">Membrane</location>
        <topology evidence="1">Multi-pass membrane protein</topology>
    </subcellularLocation>
</comment>
<feature type="region of interest" description="Disordered" evidence="5">
    <location>
        <begin position="1"/>
        <end position="21"/>
    </location>
</feature>
<evidence type="ECO:0000259" key="7">
    <source>
        <dbReference type="Pfam" id="PF07291"/>
    </source>
</evidence>
<evidence type="ECO:0000256" key="6">
    <source>
        <dbReference type="SAM" id="Phobius"/>
    </source>
</evidence>
<dbReference type="GO" id="GO:0030416">
    <property type="term" value="P:methylamine metabolic process"/>
    <property type="evidence" value="ECO:0007669"/>
    <property type="project" value="InterPro"/>
</dbReference>
<keyword evidence="3 6" id="KW-1133">Transmembrane helix</keyword>
<comment type="caution">
    <text evidence="8">The sequence shown here is derived from an EMBL/GenBank/DDBJ whole genome shotgun (WGS) entry which is preliminary data.</text>
</comment>
<dbReference type="Pfam" id="PF07291">
    <property type="entry name" value="MauE"/>
    <property type="match status" value="1"/>
</dbReference>
<reference evidence="8 9" key="1">
    <citation type="submission" date="2018-08" db="EMBL/GenBank/DDBJ databases">
        <title>Actinomadura jelena sp. nov., a novel Actinomycete isolated from soil in Chad.</title>
        <authorList>
            <person name="Shi L."/>
        </authorList>
    </citation>
    <scope>NUCLEOTIDE SEQUENCE [LARGE SCALE GENOMIC DNA]</scope>
    <source>
        <strain evidence="8 9">NEAU-G17</strain>
    </source>
</reference>
<dbReference type="Proteomes" id="UP000261811">
    <property type="component" value="Unassembled WGS sequence"/>
</dbReference>
<feature type="transmembrane region" description="Helical" evidence="6">
    <location>
        <begin position="69"/>
        <end position="89"/>
    </location>
</feature>
<evidence type="ECO:0000256" key="5">
    <source>
        <dbReference type="SAM" id="MobiDB-lite"/>
    </source>
</evidence>
<evidence type="ECO:0000256" key="4">
    <source>
        <dbReference type="ARBA" id="ARBA00023136"/>
    </source>
</evidence>